<proteinExistence type="predicted"/>
<dbReference type="Proteomes" id="UP000054532">
    <property type="component" value="Unassembled WGS sequence"/>
</dbReference>
<feature type="non-terminal residue" evidence="1">
    <location>
        <position position="1"/>
    </location>
</feature>
<evidence type="ECO:0008006" key="2">
    <source>
        <dbReference type="Google" id="ProtNLM"/>
    </source>
</evidence>
<accession>W2MZL3</accession>
<name>W2MZL3_PHYNI</name>
<protein>
    <recommendedName>
        <fullName evidence="2">START domain-containing protein</fullName>
    </recommendedName>
</protein>
<sequence>VFPFSLNAVDQAVWRCLADRNAEFHPGLYEIRHVSDDVVAVKISDAVRLPDAETLVTVWLTVKRYYEWTEDGCTRIICVWNAMVQTEGSLNIRLQERGWNVLRPLTYTASCVDSNHAMSFTQTCMRVSPLGRAEFSASDVAVGTLANVLVGCYHRTVIVMHHVLEKLLLVEDTRSLLG</sequence>
<gene>
    <name evidence="1" type="ORF">L914_12461</name>
</gene>
<reference evidence="1" key="1">
    <citation type="submission" date="2013-11" db="EMBL/GenBank/DDBJ databases">
        <title>The Genome Sequence of Phytophthora parasitica IAC_01/95.</title>
        <authorList>
            <consortium name="The Broad Institute Genomics Platform"/>
            <person name="Russ C."/>
            <person name="Tyler B."/>
            <person name="Panabieres F."/>
            <person name="Shan W."/>
            <person name="Tripathy S."/>
            <person name="Grunwald N."/>
            <person name="Machado M."/>
            <person name="Johnson C.S."/>
            <person name="Arredondo F."/>
            <person name="Hong C."/>
            <person name="Coffey M."/>
            <person name="Young S.K."/>
            <person name="Zeng Q."/>
            <person name="Gargeya S."/>
            <person name="Fitzgerald M."/>
            <person name="Abouelleil A."/>
            <person name="Alvarado L."/>
            <person name="Chapman S.B."/>
            <person name="Gainer-Dewar J."/>
            <person name="Goldberg J."/>
            <person name="Griggs A."/>
            <person name="Gujja S."/>
            <person name="Hansen M."/>
            <person name="Howarth C."/>
            <person name="Imamovic A."/>
            <person name="Ireland A."/>
            <person name="Larimer J."/>
            <person name="McCowan C."/>
            <person name="Murphy C."/>
            <person name="Pearson M."/>
            <person name="Poon T.W."/>
            <person name="Priest M."/>
            <person name="Roberts A."/>
            <person name="Saif S."/>
            <person name="Shea T."/>
            <person name="Sykes S."/>
            <person name="Wortman J."/>
            <person name="Nusbaum C."/>
            <person name="Birren B."/>
        </authorList>
    </citation>
    <scope>NUCLEOTIDE SEQUENCE [LARGE SCALE GENOMIC DNA]</scope>
    <source>
        <strain evidence="1">IAC_01/95</strain>
    </source>
</reference>
<organism evidence="1">
    <name type="scientific">Phytophthora nicotianae</name>
    <name type="common">Potato buckeye rot agent</name>
    <name type="synonym">Phytophthora parasitica</name>
    <dbReference type="NCBI Taxonomy" id="4792"/>
    <lineage>
        <taxon>Eukaryota</taxon>
        <taxon>Sar</taxon>
        <taxon>Stramenopiles</taxon>
        <taxon>Oomycota</taxon>
        <taxon>Peronosporomycetes</taxon>
        <taxon>Peronosporales</taxon>
        <taxon>Peronosporaceae</taxon>
        <taxon>Phytophthora</taxon>
    </lineage>
</organism>
<dbReference type="AlphaFoldDB" id="W2MZL3"/>
<dbReference type="VEuPathDB" id="FungiDB:PPTG_21190"/>
<evidence type="ECO:0000313" key="1">
    <source>
        <dbReference type="EMBL" id="ETM41786.1"/>
    </source>
</evidence>
<dbReference type="EMBL" id="KI693948">
    <property type="protein sequence ID" value="ETM41786.1"/>
    <property type="molecule type" value="Genomic_DNA"/>
</dbReference>